<feature type="transmembrane region" description="Helical" evidence="6">
    <location>
        <begin position="230"/>
        <end position="249"/>
    </location>
</feature>
<evidence type="ECO:0000313" key="8">
    <source>
        <dbReference type="EMBL" id="MBB6444841.1"/>
    </source>
</evidence>
<feature type="transmembrane region" description="Helical" evidence="6">
    <location>
        <begin position="168"/>
        <end position="187"/>
    </location>
</feature>
<evidence type="ECO:0000313" key="9">
    <source>
        <dbReference type="Proteomes" id="UP000531594"/>
    </source>
</evidence>
<comment type="subcellular location">
    <subcellularLocation>
        <location evidence="1">Cell membrane</location>
        <topology evidence="1">Multi-pass membrane protein</topology>
    </subcellularLocation>
</comment>
<dbReference type="InterPro" id="IPR020846">
    <property type="entry name" value="MFS_dom"/>
</dbReference>
<evidence type="ECO:0000259" key="7">
    <source>
        <dbReference type="PROSITE" id="PS50850"/>
    </source>
</evidence>
<evidence type="ECO:0000256" key="6">
    <source>
        <dbReference type="SAM" id="Phobius"/>
    </source>
</evidence>
<comment type="caution">
    <text evidence="8">The sequence shown here is derived from an EMBL/GenBank/DDBJ whole genome shotgun (WGS) entry which is preliminary data.</text>
</comment>
<dbReference type="InterPro" id="IPR036259">
    <property type="entry name" value="MFS_trans_sf"/>
</dbReference>
<feature type="transmembrane region" description="Helical" evidence="6">
    <location>
        <begin position="137"/>
        <end position="162"/>
    </location>
</feature>
<keyword evidence="3 6" id="KW-0812">Transmembrane</keyword>
<keyword evidence="5 6" id="KW-0472">Membrane</keyword>
<dbReference type="PANTHER" id="PTHR11360:SF284">
    <property type="entry name" value="EG:103B4.3 PROTEIN-RELATED"/>
    <property type="match status" value="1"/>
</dbReference>
<feature type="transmembrane region" description="Helical" evidence="6">
    <location>
        <begin position="297"/>
        <end position="315"/>
    </location>
</feature>
<feature type="transmembrane region" description="Helical" evidence="6">
    <location>
        <begin position="354"/>
        <end position="374"/>
    </location>
</feature>
<protein>
    <submittedName>
        <fullName evidence="8">Sugar phosphate permease</fullName>
    </submittedName>
</protein>
<dbReference type="PANTHER" id="PTHR11360">
    <property type="entry name" value="MONOCARBOXYLATE TRANSPORTER"/>
    <property type="match status" value="1"/>
</dbReference>
<evidence type="ECO:0000256" key="5">
    <source>
        <dbReference type="ARBA" id="ARBA00023136"/>
    </source>
</evidence>
<accession>A0A7X0HQF2</accession>
<dbReference type="Gene3D" id="1.20.1250.20">
    <property type="entry name" value="MFS general substrate transporter like domains"/>
    <property type="match status" value="2"/>
</dbReference>
<evidence type="ECO:0000256" key="3">
    <source>
        <dbReference type="ARBA" id="ARBA00022692"/>
    </source>
</evidence>
<keyword evidence="9" id="KW-1185">Reference proteome</keyword>
<dbReference type="RefSeq" id="WP_184524260.1">
    <property type="nucleotide sequence ID" value="NZ_JACHGK010000003.1"/>
</dbReference>
<reference evidence="8 9" key="1">
    <citation type="submission" date="2020-08" db="EMBL/GenBank/DDBJ databases">
        <title>Genomic Encyclopedia of Type Strains, Phase IV (KMG-IV): sequencing the most valuable type-strain genomes for metagenomic binning, comparative biology and taxonomic classification.</title>
        <authorList>
            <person name="Goeker M."/>
        </authorList>
    </citation>
    <scope>NUCLEOTIDE SEQUENCE [LARGE SCALE GENOMIC DNA]</scope>
    <source>
        <strain evidence="8 9">DSM 5391</strain>
    </source>
</reference>
<dbReference type="GO" id="GO:0005886">
    <property type="term" value="C:plasma membrane"/>
    <property type="evidence" value="ECO:0007669"/>
    <property type="project" value="UniProtKB-SubCell"/>
</dbReference>
<feature type="transmembrane region" description="Helical" evidence="6">
    <location>
        <begin position="77"/>
        <end position="97"/>
    </location>
</feature>
<feature type="transmembrane region" description="Helical" evidence="6">
    <location>
        <begin position="321"/>
        <end position="342"/>
    </location>
</feature>
<evidence type="ECO:0000256" key="2">
    <source>
        <dbReference type="ARBA" id="ARBA00022448"/>
    </source>
</evidence>
<dbReference type="Proteomes" id="UP000531594">
    <property type="component" value="Unassembled WGS sequence"/>
</dbReference>
<organism evidence="8 9">
    <name type="scientific">Bacillus benzoevorans</name>
    <dbReference type="NCBI Taxonomy" id="1456"/>
    <lineage>
        <taxon>Bacteria</taxon>
        <taxon>Bacillati</taxon>
        <taxon>Bacillota</taxon>
        <taxon>Bacilli</taxon>
        <taxon>Bacillales</taxon>
        <taxon>Bacillaceae</taxon>
        <taxon>Bacillus</taxon>
    </lineage>
</organism>
<dbReference type="InterPro" id="IPR050327">
    <property type="entry name" value="Proton-linked_MCT"/>
</dbReference>
<feature type="transmembrane region" description="Helical" evidence="6">
    <location>
        <begin position="261"/>
        <end position="285"/>
    </location>
</feature>
<dbReference type="InterPro" id="IPR011701">
    <property type="entry name" value="MFS"/>
</dbReference>
<feature type="transmembrane region" description="Helical" evidence="6">
    <location>
        <begin position="103"/>
        <end position="125"/>
    </location>
</feature>
<dbReference type="PROSITE" id="PS50850">
    <property type="entry name" value="MFS"/>
    <property type="match status" value="1"/>
</dbReference>
<gene>
    <name evidence="8" type="ORF">HNR53_001450</name>
</gene>
<evidence type="ECO:0000256" key="1">
    <source>
        <dbReference type="ARBA" id="ARBA00004651"/>
    </source>
</evidence>
<dbReference type="GO" id="GO:0022857">
    <property type="term" value="F:transmembrane transporter activity"/>
    <property type="evidence" value="ECO:0007669"/>
    <property type="project" value="InterPro"/>
</dbReference>
<proteinExistence type="predicted"/>
<dbReference type="Pfam" id="PF07690">
    <property type="entry name" value="MFS_1"/>
    <property type="match status" value="1"/>
</dbReference>
<feature type="transmembrane region" description="Helical" evidence="6">
    <location>
        <begin position="386"/>
        <end position="405"/>
    </location>
</feature>
<feature type="domain" description="Major facilitator superfamily (MFS) profile" evidence="7">
    <location>
        <begin position="11"/>
        <end position="409"/>
    </location>
</feature>
<name>A0A7X0HQF2_9BACI</name>
<keyword evidence="2" id="KW-0813">Transport</keyword>
<keyword evidence="4 6" id="KW-1133">Transmembrane helix</keyword>
<dbReference type="AlphaFoldDB" id="A0A7X0HQF2"/>
<dbReference type="EMBL" id="JACHGK010000003">
    <property type="protein sequence ID" value="MBB6444841.1"/>
    <property type="molecule type" value="Genomic_DNA"/>
</dbReference>
<dbReference type="SUPFAM" id="SSF103473">
    <property type="entry name" value="MFS general substrate transporter"/>
    <property type="match status" value="1"/>
</dbReference>
<dbReference type="CDD" id="cd17355">
    <property type="entry name" value="MFS_YcxA_like"/>
    <property type="match status" value="1"/>
</dbReference>
<evidence type="ECO:0000256" key="4">
    <source>
        <dbReference type="ARBA" id="ARBA00022989"/>
    </source>
</evidence>
<sequence length="414" mass="45407">MSRKKLHYAWIIVFVTFLAFLAVQGGRLAFGAFMEPWERDLSIDRGTTSLISTLSFVIYGLSQPIIGRLIDKHGARIVISLSTLLVGICFLAISIVQGPWQLFVLYAFVSVGVGGASNVAGTVLVSNWFTKKRGLALGILEAGFGFGQMLLVPGSLLLIHYFDWRITHIILGVLLMLIIFPVVLFCLRNQPNEKGMEPLGGYEKEVHRAAEQEKVTDAEFSLGDLFRKRTFWFVMLPFAVCGFTSTGLMDTHLIPFASYCGFSPAVTSAAVSLLAGFNIAGILLSGVIADRWSSRKLLVLLYFVRALSIVLLLFIQDPILLLVFAALFGIVDFSTVAPTQVLTAQYFKNYSLGFIVGCLFLSHQIGSALGAYIPGLLYSKFGSYEIAFYAAIVVLVAASLMNLLLPEPRKEKTA</sequence>
<feature type="transmembrane region" description="Helical" evidence="6">
    <location>
        <begin position="49"/>
        <end position="70"/>
    </location>
</feature>